<evidence type="ECO:0000256" key="1">
    <source>
        <dbReference type="SAM" id="Phobius"/>
    </source>
</evidence>
<evidence type="ECO:0000313" key="2">
    <source>
        <dbReference type="EMBL" id="KAG9396688.1"/>
    </source>
</evidence>
<keyword evidence="1" id="KW-0812">Transmembrane</keyword>
<accession>A0A8J6AXN8</accession>
<dbReference type="AlphaFoldDB" id="A0A8J6AXN8"/>
<organism evidence="2 3">
    <name type="scientific">Carpediemonas membranifera</name>
    <dbReference type="NCBI Taxonomy" id="201153"/>
    <lineage>
        <taxon>Eukaryota</taxon>
        <taxon>Metamonada</taxon>
        <taxon>Carpediemonas-like organisms</taxon>
        <taxon>Carpediemonas</taxon>
    </lineage>
</organism>
<name>A0A8J6AXN8_9EUKA</name>
<dbReference type="Proteomes" id="UP000717585">
    <property type="component" value="Unassembled WGS sequence"/>
</dbReference>
<dbReference type="EMBL" id="JAHDYR010000005">
    <property type="protein sequence ID" value="KAG9396688.1"/>
    <property type="molecule type" value="Genomic_DNA"/>
</dbReference>
<feature type="transmembrane region" description="Helical" evidence="1">
    <location>
        <begin position="44"/>
        <end position="77"/>
    </location>
</feature>
<keyword evidence="1" id="KW-1133">Transmembrane helix</keyword>
<protein>
    <submittedName>
        <fullName evidence="2">Uncharacterized protein</fullName>
    </submittedName>
</protein>
<keyword evidence="1" id="KW-0472">Membrane</keyword>
<evidence type="ECO:0000313" key="3">
    <source>
        <dbReference type="Proteomes" id="UP000717585"/>
    </source>
</evidence>
<sequence>MRGKHQAPYISIPSAHTDLSPLFLSSRKHQSRVRMLRNAIGSSVFGVCTLATIGACILALAALVATIAAVVLVVYTFASDAAHPKYAITSYRLDPASVRVNFEPRFAIKCIIYAELETESVLPLYLKNIGYDVYVLNKQVGVAATQDGVLYEMMPGHRNQSVPVHVDILPTEHSALLLLHWKLYGRLQINLLNGRTRVGVRIPVIKQEFWQSHALDNESFVVTKDFLDT</sequence>
<keyword evidence="3" id="KW-1185">Reference proteome</keyword>
<proteinExistence type="predicted"/>
<reference evidence="2" key="1">
    <citation type="submission" date="2021-05" db="EMBL/GenBank/DDBJ databases">
        <title>A free-living protist that lacks canonical eukaryotic 1 DNA replication and segregation systems.</title>
        <authorList>
            <person name="Salas-Leiva D.E."/>
            <person name="Tromer E.C."/>
            <person name="Curtis B.A."/>
            <person name="Jerlstrom-Hultqvist J."/>
            <person name="Kolisko M."/>
            <person name="Yi Z."/>
            <person name="Salas-Leiva J.S."/>
            <person name="Gallot-Lavallee L."/>
            <person name="Kops G.J.P.L."/>
            <person name="Archibald J.M."/>
            <person name="Simpson A.G.B."/>
            <person name="Roger A.J."/>
        </authorList>
    </citation>
    <scope>NUCLEOTIDE SEQUENCE</scope>
    <source>
        <strain evidence="2">BICM</strain>
    </source>
</reference>
<gene>
    <name evidence="2" type="ORF">J8273_1706</name>
</gene>
<comment type="caution">
    <text evidence="2">The sequence shown here is derived from an EMBL/GenBank/DDBJ whole genome shotgun (WGS) entry which is preliminary data.</text>
</comment>